<dbReference type="GO" id="GO:0010314">
    <property type="term" value="F:phosphatidylinositol-5-phosphate binding"/>
    <property type="evidence" value="ECO:0007669"/>
    <property type="project" value="TreeGrafter"/>
</dbReference>
<evidence type="ECO:0008006" key="7">
    <source>
        <dbReference type="Google" id="ProtNLM"/>
    </source>
</evidence>
<dbReference type="GO" id="GO:0009966">
    <property type="term" value="P:regulation of signal transduction"/>
    <property type="evidence" value="ECO:0007669"/>
    <property type="project" value="TreeGrafter"/>
</dbReference>
<sequence length="232" mass="25696">MRYILPVAVKFLLKGNKEISKSLASCLSLASIEYAFLLSPHTQVILDAIDKGNYGLCRVLPQIYEVSPDVITEKIPKLVVLVAKCESQEKLALLQLFACVANKKPTALESSVPILCEYLTDPVCASGTMQILLKLAETRPNLIVKYFDKIKDSTTETLTTIAVAAQILATAGKISKDKAQYALDFVLEHLPHADRTSQTILLHEATKLCSSYPALFTDRVLQCVRQKNLLRF</sequence>
<keyword evidence="4" id="KW-0472">Membrane</keyword>
<dbReference type="PANTHER" id="PTHR21630">
    <property type="entry name" value="VEPH-A/MELTED"/>
    <property type="match status" value="1"/>
</dbReference>
<dbReference type="InterPro" id="IPR016024">
    <property type="entry name" value="ARM-type_fold"/>
</dbReference>
<dbReference type="SUPFAM" id="SSF48371">
    <property type="entry name" value="ARM repeat"/>
    <property type="match status" value="1"/>
</dbReference>
<reference evidence="6" key="1">
    <citation type="submission" date="2013-02" db="EMBL/GenBank/DDBJ databases">
        <authorList>
            <person name="Hughes D."/>
        </authorList>
    </citation>
    <scope>NUCLEOTIDE SEQUENCE</scope>
    <source>
        <strain>Durham</strain>
        <strain evidence="6">NC isolate 2 -- Noor lab</strain>
    </source>
</reference>
<reference evidence="5" key="2">
    <citation type="submission" date="2015-06" db="UniProtKB">
        <authorList>
            <consortium name="EnsemblMetazoa"/>
        </authorList>
    </citation>
    <scope>IDENTIFICATION</scope>
</reference>
<dbReference type="InterPro" id="IPR011989">
    <property type="entry name" value="ARM-like"/>
</dbReference>
<keyword evidence="6" id="KW-1185">Reference proteome</keyword>
<dbReference type="GO" id="GO:0005886">
    <property type="term" value="C:plasma membrane"/>
    <property type="evidence" value="ECO:0007669"/>
    <property type="project" value="UniProtKB-SubCell"/>
</dbReference>
<name>T1GGX9_MEGSC</name>
<dbReference type="AlphaFoldDB" id="T1GGX9"/>
<proteinExistence type="predicted"/>
<keyword evidence="3" id="KW-1003">Cell membrane</keyword>
<accession>T1GGX9</accession>
<dbReference type="PANTHER" id="PTHR21630:SF10">
    <property type="entry name" value="VENTRICULAR ZONE-EXPRESSED PH DOMAIN-CONTAINING PROTEIN HOMOLOG 1"/>
    <property type="match status" value="1"/>
</dbReference>
<organism evidence="5 6">
    <name type="scientific">Megaselia scalaris</name>
    <name type="common">Humpbacked fly</name>
    <name type="synonym">Phora scalaris</name>
    <dbReference type="NCBI Taxonomy" id="36166"/>
    <lineage>
        <taxon>Eukaryota</taxon>
        <taxon>Metazoa</taxon>
        <taxon>Ecdysozoa</taxon>
        <taxon>Arthropoda</taxon>
        <taxon>Hexapoda</taxon>
        <taxon>Insecta</taxon>
        <taxon>Pterygota</taxon>
        <taxon>Neoptera</taxon>
        <taxon>Endopterygota</taxon>
        <taxon>Diptera</taxon>
        <taxon>Brachycera</taxon>
        <taxon>Muscomorpha</taxon>
        <taxon>Platypezoidea</taxon>
        <taxon>Phoridae</taxon>
        <taxon>Megaseliini</taxon>
        <taxon>Megaselia</taxon>
    </lineage>
</organism>
<dbReference type="EMBL" id="CAQQ02118768">
    <property type="status" value="NOT_ANNOTATED_CDS"/>
    <property type="molecule type" value="Genomic_DNA"/>
</dbReference>
<comment type="subcellular location">
    <subcellularLocation>
        <location evidence="2">Cell membrane</location>
    </subcellularLocation>
    <subcellularLocation>
        <location evidence="1">Endomembrane system</location>
        <topology evidence="1">Peripheral membrane protein</topology>
    </subcellularLocation>
</comment>
<evidence type="ECO:0000256" key="1">
    <source>
        <dbReference type="ARBA" id="ARBA00004184"/>
    </source>
</evidence>
<evidence type="ECO:0000313" key="5">
    <source>
        <dbReference type="EnsemblMetazoa" id="MESCA002660-PA"/>
    </source>
</evidence>
<protein>
    <recommendedName>
        <fullName evidence="7">Clathrin/coatomer adaptor adaptin-like N-terminal domain-containing protein</fullName>
    </recommendedName>
</protein>
<evidence type="ECO:0000256" key="2">
    <source>
        <dbReference type="ARBA" id="ARBA00004236"/>
    </source>
</evidence>
<evidence type="ECO:0000256" key="4">
    <source>
        <dbReference type="ARBA" id="ARBA00023136"/>
    </source>
</evidence>
<dbReference type="EnsemblMetazoa" id="MESCA002660-RA">
    <property type="protein sequence ID" value="MESCA002660-PA"/>
    <property type="gene ID" value="MESCA002660"/>
</dbReference>
<dbReference type="InterPro" id="IPR039888">
    <property type="entry name" value="Melted-like"/>
</dbReference>
<evidence type="ECO:0000313" key="6">
    <source>
        <dbReference type="Proteomes" id="UP000015102"/>
    </source>
</evidence>
<dbReference type="Proteomes" id="UP000015102">
    <property type="component" value="Unassembled WGS sequence"/>
</dbReference>
<dbReference type="GO" id="GO:0012505">
    <property type="term" value="C:endomembrane system"/>
    <property type="evidence" value="ECO:0007669"/>
    <property type="project" value="UniProtKB-SubCell"/>
</dbReference>
<evidence type="ECO:0000256" key="3">
    <source>
        <dbReference type="ARBA" id="ARBA00022475"/>
    </source>
</evidence>
<dbReference type="HOGENOM" id="CLU_1196032_0_0_1"/>
<dbReference type="Gene3D" id="1.25.10.10">
    <property type="entry name" value="Leucine-rich Repeat Variant"/>
    <property type="match status" value="1"/>
</dbReference>